<dbReference type="Proteomes" id="UP000031036">
    <property type="component" value="Unassembled WGS sequence"/>
</dbReference>
<protein>
    <submittedName>
        <fullName evidence="3">Transport and Golgi organization protein 6-like protein</fullName>
    </submittedName>
</protein>
<dbReference type="PANTHER" id="PTHR20959">
    <property type="entry name" value="TRANSPORT AND GOLGI ORGANIZATION PROTEIN 6 FAMILY MEMBER"/>
    <property type="match status" value="1"/>
</dbReference>
<comment type="caution">
    <text evidence="3">The sequence shown here is derived from an EMBL/GenBank/DDBJ whole genome shotgun (WGS) entry which is preliminary data.</text>
</comment>
<dbReference type="Gene3D" id="1.25.10.10">
    <property type="entry name" value="Leucine-rich Repeat Variant"/>
    <property type="match status" value="1"/>
</dbReference>
<proteinExistence type="inferred from homology"/>
<organism evidence="3 4">
    <name type="scientific">Toxocara canis</name>
    <name type="common">Canine roundworm</name>
    <dbReference type="NCBI Taxonomy" id="6265"/>
    <lineage>
        <taxon>Eukaryota</taxon>
        <taxon>Metazoa</taxon>
        <taxon>Ecdysozoa</taxon>
        <taxon>Nematoda</taxon>
        <taxon>Chromadorea</taxon>
        <taxon>Rhabditida</taxon>
        <taxon>Spirurina</taxon>
        <taxon>Ascaridomorpha</taxon>
        <taxon>Ascaridoidea</taxon>
        <taxon>Toxocaridae</taxon>
        <taxon>Toxocara</taxon>
    </lineage>
</organism>
<dbReference type="GO" id="GO:0009306">
    <property type="term" value="P:protein secretion"/>
    <property type="evidence" value="ECO:0007669"/>
    <property type="project" value="TreeGrafter"/>
</dbReference>
<gene>
    <name evidence="3" type="primary">Tango6</name>
    <name evidence="3" type="ORF">Tcan_17200</name>
</gene>
<dbReference type="AlphaFoldDB" id="A0A0B2VER4"/>
<dbReference type="EMBL" id="JPKZ01001794">
    <property type="protein sequence ID" value="KHN80048.1"/>
    <property type="molecule type" value="Genomic_DNA"/>
</dbReference>
<sequence>MMNPLSVARKKMASPRWFTLLADVISRRPQFLDQGDTRRALYHVNILKQFINLMQRHPAAAKIASWFAASVEAIAAVVPQTAAVCFTDKLLHPWEILFDRNGKMQLWEEGWNRRLDDSFQVLLFYVRGLSPATSMQPVCRMKKLFPLWLSMLGSALYASEQITDIGRSSACKLFTGDLSQLLKRILMDPIFDSDVQRAHFLLKQLVAKVVQMRVEFAFNALIVEVDASGESETNERKLQFGFVRIRAVPDAGCAQAKARAFDNVVKAIVHLLKSMEKDVGERLAMKVLSECVQLTRGKQYSDDEQDGEDRFVTIDGHDHASEHIQDRMRVQYLMGCLGEMFAEINVEFEETLICMAGVAEAIIESTNQKLEDLQSKANLDVQVASKEEDGELEGVEVKSVEMAIALAGVVTAGASDSVKVKVSLSSLGAALKRFCLLWKSTNGEKLLKFSTAFSSANEVLSIFKNAAVEMPSVITTGGSSSPTVGTNLREAKLNKLEGIIRDMDDPAEAIRGHALIELARGIRRRDRPMIDAIGKNTQLMGLVMKKAAERDSYVYLTAIRAMAELAYWKNEYLEAMLEFFIDPYGKLSALLSGTEYEQIEATDKRDFLLIQRVKVAEALCKVFKALGEMAPWHFDRLIDPLMSLVMHADDEQLKASCVCAIADLVMACRGRRISAHLNEAWKRMLLMVEQLLDSAKESLLRRAAMVLLRAIIVSFDVTVVEGLSFHLRDLNRHLRHLLVMDRDDGVRLLAELCLLDIKEQMDSAVRDLENSMFKRIRLD</sequence>
<feature type="domain" description="RNA polymerase II assembly factor Rtp1 C-terminal" evidence="2">
    <location>
        <begin position="499"/>
        <end position="629"/>
    </location>
</feature>
<accession>A0A0B2VER4</accession>
<dbReference type="Pfam" id="PF10363">
    <property type="entry name" value="RTP1_C1"/>
    <property type="match status" value="1"/>
</dbReference>
<evidence type="ECO:0000313" key="3">
    <source>
        <dbReference type="EMBL" id="KHN80048.1"/>
    </source>
</evidence>
<evidence type="ECO:0000259" key="2">
    <source>
        <dbReference type="Pfam" id="PF10363"/>
    </source>
</evidence>
<comment type="similarity">
    <text evidence="1">Belongs to the Tango6 family.</text>
</comment>
<dbReference type="OrthoDB" id="39591at2759"/>
<evidence type="ECO:0000313" key="4">
    <source>
        <dbReference type="Proteomes" id="UP000031036"/>
    </source>
</evidence>
<dbReference type="PANTHER" id="PTHR20959:SF1">
    <property type="entry name" value="TRANSPORT AND GOLGI ORGANIZATION PROTEIN 6 HOMOLOG"/>
    <property type="match status" value="1"/>
</dbReference>
<dbReference type="SUPFAM" id="SSF48371">
    <property type="entry name" value="ARM repeat"/>
    <property type="match status" value="1"/>
</dbReference>
<dbReference type="InterPro" id="IPR016024">
    <property type="entry name" value="ARM-type_fold"/>
</dbReference>
<dbReference type="InterPro" id="IPR039600">
    <property type="entry name" value="TANGO6/Rtp1"/>
</dbReference>
<name>A0A0B2VER4_TOXCA</name>
<dbReference type="InterPro" id="IPR019451">
    <property type="entry name" value="Rtp1_C1"/>
</dbReference>
<dbReference type="InterPro" id="IPR011989">
    <property type="entry name" value="ARM-like"/>
</dbReference>
<evidence type="ECO:0000256" key="1">
    <source>
        <dbReference type="ARBA" id="ARBA00005724"/>
    </source>
</evidence>
<reference evidence="3 4" key="1">
    <citation type="submission" date="2014-11" db="EMBL/GenBank/DDBJ databases">
        <title>Genetic blueprint of the zoonotic pathogen Toxocara canis.</title>
        <authorList>
            <person name="Zhu X.-Q."/>
            <person name="Korhonen P.K."/>
            <person name="Cai H."/>
            <person name="Young N.D."/>
            <person name="Nejsum P."/>
            <person name="von Samson-Himmelstjerna G."/>
            <person name="Boag P.R."/>
            <person name="Tan P."/>
            <person name="Li Q."/>
            <person name="Min J."/>
            <person name="Yang Y."/>
            <person name="Wang X."/>
            <person name="Fang X."/>
            <person name="Hall R.S."/>
            <person name="Hofmann A."/>
            <person name="Sternberg P.W."/>
            <person name="Jex A.R."/>
            <person name="Gasser R.B."/>
        </authorList>
    </citation>
    <scope>NUCLEOTIDE SEQUENCE [LARGE SCALE GENOMIC DNA]</scope>
    <source>
        <strain evidence="3">PN_DK_2014</strain>
    </source>
</reference>
<keyword evidence="4" id="KW-1185">Reference proteome</keyword>